<organism evidence="1 2">
    <name type="scientific">Metschnikowia aff. pulcherrima</name>
    <dbReference type="NCBI Taxonomy" id="2163413"/>
    <lineage>
        <taxon>Eukaryota</taxon>
        <taxon>Fungi</taxon>
        <taxon>Dikarya</taxon>
        <taxon>Ascomycota</taxon>
        <taxon>Saccharomycotina</taxon>
        <taxon>Pichiomycetes</taxon>
        <taxon>Metschnikowiaceae</taxon>
        <taxon>Metschnikowia</taxon>
    </lineage>
</organism>
<keyword evidence="2" id="KW-1185">Reference proteome</keyword>
<sequence length="151" mass="16826">MMTLEDGLIKTCLLPVFSALLMALRASASTEVLVMLSVVKKRFREICNDFFSWLHRERGGVHPYTTLYRGNSTPHEHGAKRTHSANRITLAIVFKGEDLSPSFKSSKSLVYTDLSCSEASHQNGGPCTILKKSSHTVVKRVRAGDSWCKKL</sequence>
<proteinExistence type="predicted"/>
<protein>
    <submittedName>
        <fullName evidence="1">Uncharacterized protein</fullName>
    </submittedName>
</protein>
<dbReference type="EMBL" id="CP034459">
    <property type="protein sequence ID" value="QBM89284.1"/>
    <property type="molecule type" value="Genomic_DNA"/>
</dbReference>
<evidence type="ECO:0000313" key="1">
    <source>
        <dbReference type="EMBL" id="QBM89284.1"/>
    </source>
</evidence>
<reference evidence="2" key="1">
    <citation type="submission" date="2019-03" db="EMBL/GenBank/DDBJ databases">
        <title>Snf2 controls pulcherriminic acid biosynthesis and connects pigmentation and antifungal activity of the yeast Metschnikowia pulcherrima.</title>
        <authorList>
            <person name="Gore-Lloyd D."/>
            <person name="Sumann I."/>
            <person name="Brachmann A.O."/>
            <person name="Schneeberger K."/>
            <person name="Ortiz-Merino R.A."/>
            <person name="Moreno-Beltran M."/>
            <person name="Schlaefli M."/>
            <person name="Kirner P."/>
            <person name="Santos Kron A."/>
            <person name="Wolfe K.H."/>
            <person name="Piel J."/>
            <person name="Ahrens C.H."/>
            <person name="Henk D."/>
            <person name="Freimoser F.M."/>
        </authorList>
    </citation>
    <scope>NUCLEOTIDE SEQUENCE [LARGE SCALE GENOMIC DNA]</scope>
    <source>
        <strain evidence="2">APC 1.2</strain>
    </source>
</reference>
<gene>
    <name evidence="1" type="ORF">METSCH_D03510</name>
</gene>
<dbReference type="AlphaFoldDB" id="A0A4P6XTS4"/>
<name>A0A4P6XTS4_9ASCO</name>
<dbReference type="Proteomes" id="UP000292447">
    <property type="component" value="Chromosome IV"/>
</dbReference>
<accession>A0A4P6XTS4</accession>
<evidence type="ECO:0000313" key="2">
    <source>
        <dbReference type="Proteomes" id="UP000292447"/>
    </source>
</evidence>